<keyword evidence="2" id="KW-0472">Membrane</keyword>
<keyword evidence="5" id="KW-1185">Reference proteome</keyword>
<dbReference type="CDD" id="cd08545">
    <property type="entry name" value="YcnI_like"/>
    <property type="match status" value="1"/>
</dbReference>
<sequence length="246" mass="25336">MSTRRSKKRPLLIGTGAFAGAVALVLGGAVAASAHVSIAEGPVEAGSYSILTFGVPHGCDGSATTEVAIQIPEGINAVTPTRNSLYTVEKVMEDLDTPITDSHGNEVTERVAQVVYTATTPLPDGQRDAFELSLQIPEDAADTTLYFPTVQTCEQGETAWVQIPEEGQDGHDLDAPAPSVDVVAASDTASHGHDDATEATADGHDEDTTSAAAPADQTPLVITSLAIGGIGLIVAVIALLRGRKKA</sequence>
<evidence type="ECO:0000256" key="1">
    <source>
        <dbReference type="SAM" id="MobiDB-lite"/>
    </source>
</evidence>
<reference evidence="5" key="1">
    <citation type="journal article" date="2019" name="Int. J. Syst. Evol. Microbiol.">
        <title>The Global Catalogue of Microorganisms (GCM) 10K type strain sequencing project: providing services to taxonomists for standard genome sequencing and annotation.</title>
        <authorList>
            <consortium name="The Broad Institute Genomics Platform"/>
            <consortium name="The Broad Institute Genome Sequencing Center for Infectious Disease"/>
            <person name="Wu L."/>
            <person name="Ma J."/>
        </authorList>
    </citation>
    <scope>NUCLEOTIDE SEQUENCE [LARGE SCALE GENOMIC DNA]</scope>
    <source>
        <strain evidence="5">JCM 16546</strain>
    </source>
</reference>
<dbReference type="EMBL" id="BAAAYV010000011">
    <property type="protein sequence ID" value="GAA3661212.1"/>
    <property type="molecule type" value="Genomic_DNA"/>
</dbReference>
<comment type="caution">
    <text evidence="4">The sequence shown here is derived from an EMBL/GenBank/DDBJ whole genome shotgun (WGS) entry which is preliminary data.</text>
</comment>
<dbReference type="PROSITE" id="PS51318">
    <property type="entry name" value="TAT"/>
    <property type="match status" value="1"/>
</dbReference>
<evidence type="ECO:0000313" key="5">
    <source>
        <dbReference type="Proteomes" id="UP001410795"/>
    </source>
</evidence>
<organism evidence="4 5">
    <name type="scientific">Microbacterium marinilacus</name>
    <dbReference type="NCBI Taxonomy" id="415209"/>
    <lineage>
        <taxon>Bacteria</taxon>
        <taxon>Bacillati</taxon>
        <taxon>Actinomycetota</taxon>
        <taxon>Actinomycetes</taxon>
        <taxon>Micrococcales</taxon>
        <taxon>Microbacteriaceae</taxon>
        <taxon>Microbacterium</taxon>
    </lineage>
</organism>
<keyword evidence="2" id="KW-1133">Transmembrane helix</keyword>
<evidence type="ECO:0000259" key="3">
    <source>
        <dbReference type="Pfam" id="PF07987"/>
    </source>
</evidence>
<protein>
    <recommendedName>
        <fullName evidence="3">YncI copper-binding domain-containing protein</fullName>
    </recommendedName>
</protein>
<name>A0ABP7BJI7_9MICO</name>
<feature type="region of interest" description="Disordered" evidence="1">
    <location>
        <begin position="187"/>
        <end position="213"/>
    </location>
</feature>
<gene>
    <name evidence="4" type="ORF">GCM10022202_22990</name>
</gene>
<dbReference type="InterPro" id="IPR006311">
    <property type="entry name" value="TAT_signal"/>
</dbReference>
<accession>A0ABP7BJI7</accession>
<proteinExistence type="predicted"/>
<evidence type="ECO:0000256" key="2">
    <source>
        <dbReference type="SAM" id="Phobius"/>
    </source>
</evidence>
<feature type="domain" description="YncI copper-binding" evidence="3">
    <location>
        <begin position="35"/>
        <end position="182"/>
    </location>
</feature>
<feature type="transmembrane region" description="Helical" evidence="2">
    <location>
        <begin position="220"/>
        <end position="240"/>
    </location>
</feature>
<keyword evidence="2" id="KW-0812">Transmembrane</keyword>
<dbReference type="InterPro" id="IPR012533">
    <property type="entry name" value="YcnI-copper_dom"/>
</dbReference>
<feature type="compositionally biased region" description="Basic and acidic residues" evidence="1">
    <location>
        <begin position="190"/>
        <end position="207"/>
    </location>
</feature>
<dbReference type="Gene3D" id="2.60.40.2230">
    <property type="entry name" value="Uncharacterised protein YcnI-like PF07987, DUF1775"/>
    <property type="match status" value="1"/>
</dbReference>
<dbReference type="InterPro" id="IPR038507">
    <property type="entry name" value="YcnI-like_sf"/>
</dbReference>
<evidence type="ECO:0000313" key="4">
    <source>
        <dbReference type="EMBL" id="GAA3661212.1"/>
    </source>
</evidence>
<dbReference type="Pfam" id="PF07987">
    <property type="entry name" value="DUF1775"/>
    <property type="match status" value="1"/>
</dbReference>
<dbReference type="Proteomes" id="UP001410795">
    <property type="component" value="Unassembled WGS sequence"/>
</dbReference>
<dbReference type="RefSeq" id="WP_221856133.1">
    <property type="nucleotide sequence ID" value="NZ_BAAAYV010000011.1"/>
</dbReference>